<dbReference type="PANTHER" id="PTHR47485">
    <property type="entry name" value="THYLAKOID LUMENAL 17.4 KDA PROTEIN, CHLOROPLASTIC"/>
    <property type="match status" value="1"/>
</dbReference>
<dbReference type="Pfam" id="PF00805">
    <property type="entry name" value="Pentapeptide"/>
    <property type="match status" value="2"/>
</dbReference>
<feature type="transmembrane region" description="Helical" evidence="3">
    <location>
        <begin position="39"/>
        <end position="61"/>
    </location>
</feature>
<proteinExistence type="predicted"/>
<keyword evidence="1" id="KW-0677">Repeat</keyword>
<sequence>MVQDTPTADATMVSLQKEQLAAQVEQVRIQNTWSTWTSLATPLTVLIGVLTLIGGTWRYIIGQRVEHEKQRELENQRLVDKQSEREKQEEEQQRWLEDRKAEREKRDEEQQRWLEDRKTEREKQAEARFQKVVEGLGSDNEATQVGSAILLHTFLRKDEGNERFYTQAFDLTVAHLRLRHADPHVPEPLTPLSLALITAFKKSYPLAHDWLNQASQALDATRIQLDAAYLVKADLHKAWMPSAYLRLANLTEADLHEVNLIRASLRGADLIDTSLEGALLCGADLSYTNLSHANLIGADLSHANLCGATLSHANLSSANLSSANLNGAKLFYADLTRANLRMADLSEADLSEADLSEVNIWRTDLSGTVFCDADLHGTHLHRAKELQNANLKGVKGLTATQLKVYQARGAIIDDHLQFNPDQPSEVP</sequence>
<evidence type="ECO:0000256" key="2">
    <source>
        <dbReference type="SAM" id="MobiDB-lite"/>
    </source>
</evidence>
<dbReference type="SUPFAM" id="SSF141571">
    <property type="entry name" value="Pentapeptide repeat-like"/>
    <property type="match status" value="1"/>
</dbReference>
<evidence type="ECO:0000313" key="4">
    <source>
        <dbReference type="EMBL" id="GHO91556.1"/>
    </source>
</evidence>
<keyword evidence="3" id="KW-0812">Transmembrane</keyword>
<organism evidence="4 5">
    <name type="scientific">Reticulibacter mediterranei</name>
    <dbReference type="NCBI Taxonomy" id="2778369"/>
    <lineage>
        <taxon>Bacteria</taxon>
        <taxon>Bacillati</taxon>
        <taxon>Chloroflexota</taxon>
        <taxon>Ktedonobacteria</taxon>
        <taxon>Ktedonobacterales</taxon>
        <taxon>Reticulibacteraceae</taxon>
        <taxon>Reticulibacter</taxon>
    </lineage>
</organism>
<keyword evidence="3" id="KW-1133">Transmembrane helix</keyword>
<evidence type="ECO:0000256" key="1">
    <source>
        <dbReference type="ARBA" id="ARBA00022737"/>
    </source>
</evidence>
<protein>
    <recommendedName>
        <fullName evidence="6">Pentapeptide repeat-containing protein</fullName>
    </recommendedName>
</protein>
<dbReference type="AlphaFoldDB" id="A0A8J3IC39"/>
<gene>
    <name evidence="4" type="ORF">KSF_016040</name>
</gene>
<dbReference type="InterPro" id="IPR001646">
    <property type="entry name" value="5peptide_repeat"/>
</dbReference>
<evidence type="ECO:0008006" key="6">
    <source>
        <dbReference type="Google" id="ProtNLM"/>
    </source>
</evidence>
<dbReference type="PANTHER" id="PTHR47485:SF1">
    <property type="entry name" value="THYLAKOID LUMENAL 17.4 KDA PROTEIN, CHLOROPLASTIC"/>
    <property type="match status" value="1"/>
</dbReference>
<dbReference type="Proteomes" id="UP000597444">
    <property type="component" value="Unassembled WGS sequence"/>
</dbReference>
<accession>A0A8J3IC39</accession>
<comment type="caution">
    <text evidence="4">The sequence shown here is derived from an EMBL/GenBank/DDBJ whole genome shotgun (WGS) entry which is preliminary data.</text>
</comment>
<dbReference type="Gene3D" id="2.160.20.80">
    <property type="entry name" value="E3 ubiquitin-protein ligase SopA"/>
    <property type="match status" value="2"/>
</dbReference>
<dbReference type="EMBL" id="BNJK01000001">
    <property type="protein sequence ID" value="GHO91556.1"/>
    <property type="molecule type" value="Genomic_DNA"/>
</dbReference>
<feature type="region of interest" description="Disordered" evidence="2">
    <location>
        <begin position="76"/>
        <end position="120"/>
    </location>
</feature>
<name>A0A8J3IC39_9CHLR</name>
<keyword evidence="3" id="KW-0472">Membrane</keyword>
<evidence type="ECO:0000313" key="5">
    <source>
        <dbReference type="Proteomes" id="UP000597444"/>
    </source>
</evidence>
<reference evidence="4" key="1">
    <citation type="submission" date="2020-10" db="EMBL/GenBank/DDBJ databases">
        <title>Taxonomic study of unclassified bacteria belonging to the class Ktedonobacteria.</title>
        <authorList>
            <person name="Yabe S."/>
            <person name="Wang C.M."/>
            <person name="Zheng Y."/>
            <person name="Sakai Y."/>
            <person name="Cavaletti L."/>
            <person name="Monciardini P."/>
            <person name="Donadio S."/>
        </authorList>
    </citation>
    <scope>NUCLEOTIDE SEQUENCE</scope>
    <source>
        <strain evidence="4">ID150040</strain>
    </source>
</reference>
<evidence type="ECO:0000256" key="3">
    <source>
        <dbReference type="SAM" id="Phobius"/>
    </source>
</evidence>
<keyword evidence="5" id="KW-1185">Reference proteome</keyword>